<comment type="caution">
    <text evidence="1">The sequence shown here is derived from an EMBL/GenBank/DDBJ whole genome shotgun (WGS) entry which is preliminary data.</text>
</comment>
<proteinExistence type="predicted"/>
<keyword evidence="2" id="KW-1185">Reference proteome</keyword>
<reference evidence="2" key="1">
    <citation type="journal article" date="2015" name="Nat. Genet.">
        <title>The genome and transcriptome of the zoonotic hookworm Ancylostoma ceylanicum identify infection-specific gene families.</title>
        <authorList>
            <person name="Schwarz E.M."/>
            <person name="Hu Y."/>
            <person name="Antoshechkin I."/>
            <person name="Miller M.M."/>
            <person name="Sternberg P.W."/>
            <person name="Aroian R.V."/>
        </authorList>
    </citation>
    <scope>NUCLEOTIDE SEQUENCE</scope>
    <source>
        <strain evidence="2">HY135</strain>
    </source>
</reference>
<evidence type="ECO:0000313" key="2">
    <source>
        <dbReference type="Proteomes" id="UP000024635"/>
    </source>
</evidence>
<protein>
    <submittedName>
        <fullName evidence="1">Uncharacterized protein</fullName>
    </submittedName>
</protein>
<gene>
    <name evidence="1" type="primary">Acey_s0009.g829</name>
    <name evidence="1" type="ORF">Y032_0009g829</name>
</gene>
<dbReference type="AlphaFoldDB" id="A0A016VK27"/>
<dbReference type="Proteomes" id="UP000024635">
    <property type="component" value="Unassembled WGS sequence"/>
</dbReference>
<sequence>MYLEDIVDSCLQFLIGELSVFNTLASPGIHCKVSALMITTMSETKEQLDRPGLVNRMTTTAASESVAITTTLGDEP</sequence>
<name>A0A016VK27_9BILA</name>
<dbReference type="EMBL" id="JARK01001345">
    <property type="protein sequence ID" value="EYC27621.1"/>
    <property type="molecule type" value="Genomic_DNA"/>
</dbReference>
<organism evidence="1 2">
    <name type="scientific">Ancylostoma ceylanicum</name>
    <dbReference type="NCBI Taxonomy" id="53326"/>
    <lineage>
        <taxon>Eukaryota</taxon>
        <taxon>Metazoa</taxon>
        <taxon>Ecdysozoa</taxon>
        <taxon>Nematoda</taxon>
        <taxon>Chromadorea</taxon>
        <taxon>Rhabditida</taxon>
        <taxon>Rhabditina</taxon>
        <taxon>Rhabditomorpha</taxon>
        <taxon>Strongyloidea</taxon>
        <taxon>Ancylostomatidae</taxon>
        <taxon>Ancylostomatinae</taxon>
        <taxon>Ancylostoma</taxon>
    </lineage>
</organism>
<evidence type="ECO:0000313" key="1">
    <source>
        <dbReference type="EMBL" id="EYC27621.1"/>
    </source>
</evidence>
<accession>A0A016VK27</accession>